<proteinExistence type="predicted"/>
<protein>
    <submittedName>
        <fullName evidence="1">Uncharacterized protein</fullName>
    </submittedName>
</protein>
<dbReference type="OrthoDB" id="686979at2759"/>
<keyword evidence="2" id="KW-1185">Reference proteome</keyword>
<comment type="caution">
    <text evidence="1">The sequence shown here is derived from an EMBL/GenBank/DDBJ whole genome shotgun (WGS) entry which is preliminary data.</text>
</comment>
<evidence type="ECO:0000313" key="1">
    <source>
        <dbReference type="EMBL" id="KAF8755815.1"/>
    </source>
</evidence>
<organism evidence="1 2">
    <name type="scientific">Digitaria exilis</name>
    <dbReference type="NCBI Taxonomy" id="1010633"/>
    <lineage>
        <taxon>Eukaryota</taxon>
        <taxon>Viridiplantae</taxon>
        <taxon>Streptophyta</taxon>
        <taxon>Embryophyta</taxon>
        <taxon>Tracheophyta</taxon>
        <taxon>Spermatophyta</taxon>
        <taxon>Magnoliopsida</taxon>
        <taxon>Liliopsida</taxon>
        <taxon>Poales</taxon>
        <taxon>Poaceae</taxon>
        <taxon>PACMAD clade</taxon>
        <taxon>Panicoideae</taxon>
        <taxon>Panicodae</taxon>
        <taxon>Paniceae</taxon>
        <taxon>Anthephorinae</taxon>
        <taxon>Digitaria</taxon>
    </lineage>
</organism>
<gene>
    <name evidence="1" type="ORF">HU200_011287</name>
</gene>
<evidence type="ECO:0000313" key="2">
    <source>
        <dbReference type="Proteomes" id="UP000636709"/>
    </source>
</evidence>
<dbReference type="Gramene" id="Dexi5A01G0035720.1">
    <property type="protein sequence ID" value="Dexi5A01G0035720.1:cds"/>
    <property type="gene ID" value="Dexi5A01G0035720"/>
</dbReference>
<dbReference type="AlphaFoldDB" id="A0A835FIN5"/>
<name>A0A835FIN5_9POAL</name>
<dbReference type="Proteomes" id="UP000636709">
    <property type="component" value="Unassembled WGS sequence"/>
</dbReference>
<dbReference type="EMBL" id="JACEFO010000825">
    <property type="protein sequence ID" value="KAF8755815.1"/>
    <property type="molecule type" value="Genomic_DNA"/>
</dbReference>
<accession>A0A835FIN5</accession>
<sequence length="188" mass="21045">MISTTRTYVICTVATWCGKFYFNSPSTELGVLEFCPGPVFSFIKIDNTIATDGSYGYSTEDNQATRCKPLWSPTTDGELFMVILLSNNTSRDKIFGSSDHRMNFAERQWPKVKDLGGRVSLLSLFYFGASCAGGGDDDHGLKDHVHMVYPVRKTLLVFDVREGTIEMQNFDREVPASDKGFRVLPTNL</sequence>
<reference evidence="1" key="1">
    <citation type="submission" date="2020-07" db="EMBL/GenBank/DDBJ databases">
        <title>Genome sequence and genetic diversity analysis of an under-domesticated orphan crop, white fonio (Digitaria exilis).</title>
        <authorList>
            <person name="Bennetzen J.L."/>
            <person name="Chen S."/>
            <person name="Ma X."/>
            <person name="Wang X."/>
            <person name="Yssel A.E.J."/>
            <person name="Chaluvadi S.R."/>
            <person name="Johnson M."/>
            <person name="Gangashetty P."/>
            <person name="Hamidou F."/>
            <person name="Sanogo M.D."/>
            <person name="Zwaenepoel A."/>
            <person name="Wallace J."/>
            <person name="Van De Peer Y."/>
            <person name="Van Deynze A."/>
        </authorList>
    </citation>
    <scope>NUCLEOTIDE SEQUENCE</scope>
    <source>
        <tissue evidence="1">Leaves</tissue>
    </source>
</reference>